<protein>
    <recommendedName>
        <fullName evidence="1">PD-(D/E)XK nuclease-like domain-containing protein</fullName>
    </recommendedName>
</protein>
<dbReference type="InterPro" id="IPR046797">
    <property type="entry name" value="PDDEXK_12"/>
</dbReference>
<dbReference type="EMBL" id="NIZV01000478">
    <property type="protein sequence ID" value="RSL88340.1"/>
    <property type="molecule type" value="Genomic_DNA"/>
</dbReference>
<gene>
    <name evidence="2" type="ORF">CDV31_016082</name>
</gene>
<comment type="caution">
    <text evidence="2">The sequence shown here is derived from an EMBL/GenBank/DDBJ whole genome shotgun (WGS) entry which is preliminary data.</text>
</comment>
<dbReference type="Pfam" id="PF20516">
    <property type="entry name" value="PDDEXK_12"/>
    <property type="match status" value="2"/>
</dbReference>
<proteinExistence type="predicted"/>
<dbReference type="AlphaFoldDB" id="A0A428SEZ5"/>
<feature type="domain" description="PD-(D/E)XK nuclease-like" evidence="1">
    <location>
        <begin position="184"/>
        <end position="335"/>
    </location>
</feature>
<evidence type="ECO:0000259" key="1">
    <source>
        <dbReference type="Pfam" id="PF20516"/>
    </source>
</evidence>
<feature type="domain" description="PD-(D/E)XK nuclease-like" evidence="1">
    <location>
        <begin position="103"/>
        <end position="181"/>
    </location>
</feature>
<dbReference type="Proteomes" id="UP000288429">
    <property type="component" value="Unassembled WGS sequence"/>
</dbReference>
<organism evidence="2 3">
    <name type="scientific">Fusarium ambrosium</name>
    <dbReference type="NCBI Taxonomy" id="131363"/>
    <lineage>
        <taxon>Eukaryota</taxon>
        <taxon>Fungi</taxon>
        <taxon>Dikarya</taxon>
        <taxon>Ascomycota</taxon>
        <taxon>Pezizomycotina</taxon>
        <taxon>Sordariomycetes</taxon>
        <taxon>Hypocreomycetidae</taxon>
        <taxon>Hypocreales</taxon>
        <taxon>Nectriaceae</taxon>
        <taxon>Fusarium</taxon>
        <taxon>Fusarium solani species complex</taxon>
    </lineage>
</organism>
<name>A0A428SEZ5_9HYPO</name>
<evidence type="ECO:0000313" key="2">
    <source>
        <dbReference type="EMBL" id="RSL88340.1"/>
    </source>
</evidence>
<keyword evidence="3" id="KW-1185">Reference proteome</keyword>
<sequence>MSNNQRVFAWIETLPTFLEGQFPPILEPCPQATWPIERQIMSLRLDEEGFERRLLAIDEPPTPESAQLCSCLADIGDGQGILPFDQRDEILQSPRIQEAGLRRWKRSFKDSSEFKTLPGRVPNIPEVETILKRAAECHTLGHEGVGWNEVHGFLLASIFRGHHDFQQGLFNFTKCDSARVDESMRNQLDALSERTSTLSADHVADVSRLQLRPIVLAIETKEPSQSFSAAEVQMGVWHTAQWAFLRCTISMLSESTSEMLCDDECEYQAEKALSELAFIPGIIVHGHRWFFVLSTRGEGKKMLLWTEYEFGDTLSIRGIYQVVAGLRVLTSWAERPLCRGFNALF</sequence>
<accession>A0A428SEZ5</accession>
<evidence type="ECO:0000313" key="3">
    <source>
        <dbReference type="Proteomes" id="UP000288429"/>
    </source>
</evidence>
<reference evidence="2 3" key="1">
    <citation type="submission" date="2017-06" db="EMBL/GenBank/DDBJ databases">
        <title>Cmopartive genomic analysis of Ambrosia Fusariam Clade fungi.</title>
        <authorList>
            <person name="Stajich J.E."/>
            <person name="Carrillo J."/>
            <person name="Kijimoto T."/>
            <person name="Eskalen A."/>
            <person name="O'Donnell K."/>
            <person name="Kasson M."/>
        </authorList>
    </citation>
    <scope>NUCLEOTIDE SEQUENCE [LARGE SCALE GENOMIC DNA]</scope>
    <source>
        <strain evidence="2 3">NRRL 20438</strain>
    </source>
</reference>